<proteinExistence type="predicted"/>
<evidence type="ECO:0000313" key="3">
    <source>
        <dbReference type="Proteomes" id="UP001286313"/>
    </source>
</evidence>
<accession>A0AAE1L1D2</accession>
<dbReference type="Proteomes" id="UP001286313">
    <property type="component" value="Unassembled WGS sequence"/>
</dbReference>
<dbReference type="EMBL" id="JAWQEG010000330">
    <property type="protein sequence ID" value="KAK3891547.1"/>
    <property type="molecule type" value="Genomic_DNA"/>
</dbReference>
<evidence type="ECO:0000256" key="1">
    <source>
        <dbReference type="SAM" id="MobiDB-lite"/>
    </source>
</evidence>
<gene>
    <name evidence="2" type="ORF">Pcinc_004571</name>
</gene>
<name>A0AAE1L1D2_PETCI</name>
<comment type="caution">
    <text evidence="2">The sequence shown here is derived from an EMBL/GenBank/DDBJ whole genome shotgun (WGS) entry which is preliminary data.</text>
</comment>
<protein>
    <submittedName>
        <fullName evidence="2">Uncharacterized protein</fullName>
    </submittedName>
</protein>
<reference evidence="2" key="1">
    <citation type="submission" date="2023-10" db="EMBL/GenBank/DDBJ databases">
        <title>Genome assemblies of two species of porcelain crab, Petrolisthes cinctipes and Petrolisthes manimaculis (Anomura: Porcellanidae).</title>
        <authorList>
            <person name="Angst P."/>
        </authorList>
    </citation>
    <scope>NUCLEOTIDE SEQUENCE</scope>
    <source>
        <strain evidence="2">PB745_01</strain>
        <tissue evidence="2">Gill</tissue>
    </source>
</reference>
<sequence>MVHQLIIASLSADRRQTHQSRPTLLPVGVSRLEHSRVSHRSQRQRAVWDEAIICLVVGHVLLSSHVAYGLPKLASQSQLLLHHLHPDIHCSTILPPPPLGRGSTPGSQAERQHHRS</sequence>
<organism evidence="2 3">
    <name type="scientific">Petrolisthes cinctipes</name>
    <name type="common">Flat porcelain crab</name>
    <dbReference type="NCBI Taxonomy" id="88211"/>
    <lineage>
        <taxon>Eukaryota</taxon>
        <taxon>Metazoa</taxon>
        <taxon>Ecdysozoa</taxon>
        <taxon>Arthropoda</taxon>
        <taxon>Crustacea</taxon>
        <taxon>Multicrustacea</taxon>
        <taxon>Malacostraca</taxon>
        <taxon>Eumalacostraca</taxon>
        <taxon>Eucarida</taxon>
        <taxon>Decapoda</taxon>
        <taxon>Pleocyemata</taxon>
        <taxon>Anomura</taxon>
        <taxon>Galatheoidea</taxon>
        <taxon>Porcellanidae</taxon>
        <taxon>Petrolisthes</taxon>
    </lineage>
</organism>
<evidence type="ECO:0000313" key="2">
    <source>
        <dbReference type="EMBL" id="KAK3891547.1"/>
    </source>
</evidence>
<feature type="region of interest" description="Disordered" evidence="1">
    <location>
        <begin position="92"/>
        <end position="116"/>
    </location>
</feature>
<keyword evidence="3" id="KW-1185">Reference proteome</keyword>
<dbReference type="AlphaFoldDB" id="A0AAE1L1D2"/>